<accession>A0A1M5BBE8</accession>
<protein>
    <submittedName>
        <fullName evidence="2">Uncharacterized protein YjbI, contains pentapeptide repeats</fullName>
    </submittedName>
</protein>
<proteinExistence type="predicted"/>
<dbReference type="PANTHER" id="PTHR47485">
    <property type="entry name" value="THYLAKOID LUMENAL 17.4 KDA PROTEIN, CHLOROPLASTIC"/>
    <property type="match status" value="1"/>
</dbReference>
<dbReference type="AlphaFoldDB" id="A0A1M5BBE8"/>
<dbReference type="OrthoDB" id="67652at2"/>
<dbReference type="STRING" id="1346286.SAMN05444362_10614"/>
<gene>
    <name evidence="2" type="ORF">SAMN05444362_10614</name>
</gene>
<reference evidence="3" key="1">
    <citation type="submission" date="2016-11" db="EMBL/GenBank/DDBJ databases">
        <authorList>
            <person name="Varghese N."/>
            <person name="Submissions S."/>
        </authorList>
    </citation>
    <scope>NUCLEOTIDE SEQUENCE [LARGE SCALE GENOMIC DNA]</scope>
    <source>
        <strain evidence="3">DSM 27370</strain>
    </source>
</reference>
<dbReference type="InterPro" id="IPR001646">
    <property type="entry name" value="5peptide_repeat"/>
</dbReference>
<keyword evidence="1" id="KW-0677">Repeat</keyword>
<sequence>MSNILFEDQIIGQGDFPEKPEYGSDFIECTFDKCNLFERDLSNLNFTNSTFSGCELSMSKLQNVQLNNVIFKDCKIMGVDFSKCTGFLFEANFYNCILDFCSFENLKMQGVTFKDTSMKGVDLTGSNLQKSNFLNTDLHDARFSHTNLKEANLSTAFNFIISPTQNNLKKAIFSEHNVKGLLYEFGIHIV</sequence>
<name>A0A1M5BBE8_9BACT</name>
<dbReference type="Gene3D" id="2.160.20.80">
    <property type="entry name" value="E3 ubiquitin-protein ligase SopA"/>
    <property type="match status" value="1"/>
</dbReference>
<dbReference type="Pfam" id="PF13599">
    <property type="entry name" value="Pentapeptide_4"/>
    <property type="match status" value="1"/>
</dbReference>
<dbReference type="PANTHER" id="PTHR47485:SF1">
    <property type="entry name" value="THYLAKOID LUMENAL 17.4 KDA PROTEIN, CHLOROPLASTIC"/>
    <property type="match status" value="1"/>
</dbReference>
<dbReference type="EMBL" id="FQUC01000006">
    <property type="protein sequence ID" value="SHF39891.1"/>
    <property type="molecule type" value="Genomic_DNA"/>
</dbReference>
<dbReference type="RefSeq" id="WP_062183409.1">
    <property type="nucleotide sequence ID" value="NZ_BBXL01000021.1"/>
</dbReference>
<evidence type="ECO:0000256" key="1">
    <source>
        <dbReference type="ARBA" id="ARBA00022737"/>
    </source>
</evidence>
<dbReference type="Pfam" id="PF00805">
    <property type="entry name" value="Pentapeptide"/>
    <property type="match status" value="1"/>
</dbReference>
<evidence type="ECO:0000313" key="2">
    <source>
        <dbReference type="EMBL" id="SHF39891.1"/>
    </source>
</evidence>
<keyword evidence="3" id="KW-1185">Reference proteome</keyword>
<evidence type="ECO:0000313" key="3">
    <source>
        <dbReference type="Proteomes" id="UP000184480"/>
    </source>
</evidence>
<organism evidence="2 3">
    <name type="scientific">Dysgonomonas macrotermitis</name>
    <dbReference type="NCBI Taxonomy" id="1346286"/>
    <lineage>
        <taxon>Bacteria</taxon>
        <taxon>Pseudomonadati</taxon>
        <taxon>Bacteroidota</taxon>
        <taxon>Bacteroidia</taxon>
        <taxon>Bacteroidales</taxon>
        <taxon>Dysgonomonadaceae</taxon>
        <taxon>Dysgonomonas</taxon>
    </lineage>
</organism>
<dbReference type="Proteomes" id="UP000184480">
    <property type="component" value="Unassembled WGS sequence"/>
</dbReference>
<dbReference type="SUPFAM" id="SSF141571">
    <property type="entry name" value="Pentapeptide repeat-like"/>
    <property type="match status" value="1"/>
</dbReference>